<proteinExistence type="predicted"/>
<dbReference type="Proteomes" id="UP001207468">
    <property type="component" value="Unassembled WGS sequence"/>
</dbReference>
<accession>A0ACC0U9P7</accession>
<dbReference type="EMBL" id="JAGFNK010000095">
    <property type="protein sequence ID" value="KAI9508333.1"/>
    <property type="molecule type" value="Genomic_DNA"/>
</dbReference>
<name>A0ACC0U9P7_9AGAM</name>
<sequence>MLVGNTLHQSPLTLNPTDLSDFVNMDLFTTQSSTTSGSREPSPSLSTPLFSPLPIVSEPNPSDWFNFSLEDDFVKTDQSALPHVPGVPWDFLALPTDSPDSGNANTGSVLSPSFAIDPQLMSSSVPPEAPDFGEAKDIAENGHEDEDGEEDAVTPSPVKVGGKGKSRKGTVQSGGVQKKTTISAVVRDTGDPREDSDDWRPSPEEYKKMSSKEKRQLRNKISARNFRVRRKEYITTLEGDIAERDRLIDAIRTELGSSQSENAALKQEISALKKALLACAGRADSPALLPPGPIPSSQVTRPTTGSSLVTPNTQKDLPSSPRLSGPAVKAFWGGSTSFGGVTPVHTTLIPENFAQPLASVKPLAGAREHSLMLQENINPLLNAGKSGLSNNAFGTLPKPIPFDSYTEANSFTMKMLDPYRMQFWTRIAQHLPRQSHQQPNNFMSPHDPLSFPHSLLSGKHLSTYPSPSSSPELDPWTPFISSKDIPTPQEAVLATLASHTLLQRLSSAFCQAFTAHSPSNEPTSKAGAPTWDADKARRVLEGNAIVSVVDIEPEVKTHDRHKGCSGTTALEESMQALNVSKD</sequence>
<gene>
    <name evidence="1" type="ORF">F5148DRAFT_1197394</name>
</gene>
<keyword evidence="2" id="KW-1185">Reference proteome</keyword>
<comment type="caution">
    <text evidence="1">The sequence shown here is derived from an EMBL/GenBank/DDBJ whole genome shotgun (WGS) entry which is preliminary data.</text>
</comment>
<evidence type="ECO:0000313" key="1">
    <source>
        <dbReference type="EMBL" id="KAI9508333.1"/>
    </source>
</evidence>
<organism evidence="1 2">
    <name type="scientific">Russula earlei</name>
    <dbReference type="NCBI Taxonomy" id="71964"/>
    <lineage>
        <taxon>Eukaryota</taxon>
        <taxon>Fungi</taxon>
        <taxon>Dikarya</taxon>
        <taxon>Basidiomycota</taxon>
        <taxon>Agaricomycotina</taxon>
        <taxon>Agaricomycetes</taxon>
        <taxon>Russulales</taxon>
        <taxon>Russulaceae</taxon>
        <taxon>Russula</taxon>
    </lineage>
</organism>
<evidence type="ECO:0000313" key="2">
    <source>
        <dbReference type="Proteomes" id="UP001207468"/>
    </source>
</evidence>
<protein>
    <submittedName>
        <fullName evidence="1">Uncharacterized protein</fullName>
    </submittedName>
</protein>
<reference evidence="1" key="1">
    <citation type="submission" date="2021-03" db="EMBL/GenBank/DDBJ databases">
        <title>Evolutionary priming and transition to the ectomycorrhizal habit in an iconic lineage of mushroom-forming fungi: is preadaptation a requirement?</title>
        <authorList>
            <consortium name="DOE Joint Genome Institute"/>
            <person name="Looney B.P."/>
            <person name="Miyauchi S."/>
            <person name="Morin E."/>
            <person name="Drula E."/>
            <person name="Courty P.E."/>
            <person name="Chicoki N."/>
            <person name="Fauchery L."/>
            <person name="Kohler A."/>
            <person name="Kuo A."/>
            <person name="LaButti K."/>
            <person name="Pangilinan J."/>
            <person name="Lipzen A."/>
            <person name="Riley R."/>
            <person name="Andreopoulos W."/>
            <person name="He G."/>
            <person name="Johnson J."/>
            <person name="Barry K.W."/>
            <person name="Grigoriev I.V."/>
            <person name="Nagy L."/>
            <person name="Hibbett D."/>
            <person name="Henrissat B."/>
            <person name="Matheny P.B."/>
            <person name="Labbe J."/>
            <person name="Martin A.F."/>
        </authorList>
    </citation>
    <scope>NUCLEOTIDE SEQUENCE</scope>
    <source>
        <strain evidence="1">BPL698</strain>
    </source>
</reference>